<feature type="chain" id="PRO_5030106545" evidence="2">
    <location>
        <begin position="22"/>
        <end position="361"/>
    </location>
</feature>
<dbReference type="EMBL" id="CP041186">
    <property type="protein sequence ID" value="QDG52349.1"/>
    <property type="molecule type" value="Genomic_DNA"/>
</dbReference>
<accession>A0A4Y6PW52</accession>
<gene>
    <name evidence="3" type="ORF">FIV42_16860</name>
</gene>
<organism evidence="3 4">
    <name type="scientific">Persicimonas caeni</name>
    <dbReference type="NCBI Taxonomy" id="2292766"/>
    <lineage>
        <taxon>Bacteria</taxon>
        <taxon>Deltaproteobacteria</taxon>
        <taxon>Bradymonadales</taxon>
        <taxon>Bradymonadaceae</taxon>
        <taxon>Persicimonas</taxon>
    </lineage>
</organism>
<name>A0A4Y6PW52_PERCE</name>
<evidence type="ECO:0000313" key="3">
    <source>
        <dbReference type="EMBL" id="QDG52349.1"/>
    </source>
</evidence>
<accession>A0A5B8Y7I4</accession>
<keyword evidence="4" id="KW-1185">Reference proteome</keyword>
<evidence type="ECO:0000256" key="1">
    <source>
        <dbReference type="SAM" id="MobiDB-lite"/>
    </source>
</evidence>
<keyword evidence="2" id="KW-0732">Signal</keyword>
<dbReference type="AlphaFoldDB" id="A0A4Y6PW52"/>
<dbReference type="Proteomes" id="UP000315995">
    <property type="component" value="Chromosome"/>
</dbReference>
<feature type="region of interest" description="Disordered" evidence="1">
    <location>
        <begin position="88"/>
        <end position="133"/>
    </location>
</feature>
<proteinExistence type="predicted"/>
<dbReference type="RefSeq" id="WP_141198821.1">
    <property type="nucleotide sequence ID" value="NZ_CP041186.1"/>
</dbReference>
<reference evidence="3 4" key="1">
    <citation type="submission" date="2019-06" db="EMBL/GenBank/DDBJ databases">
        <title>Persicimonas caeni gen. nov., sp. nov., a predatory bacterium isolated from solar saltern.</title>
        <authorList>
            <person name="Wang S."/>
        </authorList>
    </citation>
    <scope>NUCLEOTIDE SEQUENCE [LARGE SCALE GENOMIC DNA]</scope>
    <source>
        <strain evidence="3 4">YN101</strain>
    </source>
</reference>
<protein>
    <submittedName>
        <fullName evidence="3">Uncharacterized protein</fullName>
    </submittedName>
</protein>
<sequence>MRIATWFQLAALMSFFLCRRAPPCIFTAWACNVVVRRIGDEVQMKVKRRLKAGLIASTMRRSRLCLRSRQLGLLLCCAYLLAGCSEDPSGSGSSWSLDEDGGVSDAAAESDTTPSPPIPLNSCGQSTPPDEGFREVAPGQWQRHFAPFSHGCGEYQFSMTIDLNPDVPAASWRESVCNRCDEPMMVDLKAASSSTPELETHQVDSAETLPLVVARVSDGASREYVPGCYEALRRPHDTAHRYTGDFYRLLLRPKRSVTREAATNIHDFFMTSDLRQTGMGVTYEPIDVGDAGLELELLWPLLRETSAEFDVLAALHLPSFCEHIGFPVGDSLALEEDAFAVDQVGILGLPQPVIEVFESRE</sequence>
<feature type="signal peptide" evidence="2">
    <location>
        <begin position="1"/>
        <end position="21"/>
    </location>
</feature>
<evidence type="ECO:0000256" key="2">
    <source>
        <dbReference type="SAM" id="SignalP"/>
    </source>
</evidence>
<evidence type="ECO:0000313" key="4">
    <source>
        <dbReference type="Proteomes" id="UP000315995"/>
    </source>
</evidence>